<feature type="compositionally biased region" description="Basic residues" evidence="2">
    <location>
        <begin position="285"/>
        <end position="303"/>
    </location>
</feature>
<proteinExistence type="predicted"/>
<evidence type="ECO:0000313" key="5">
    <source>
        <dbReference type="Proteomes" id="UP000000763"/>
    </source>
</evidence>
<dbReference type="EMBL" id="AC051624">
    <property type="protein sequence ID" value="AAK92561.1"/>
    <property type="molecule type" value="Genomic_DNA"/>
</dbReference>
<evidence type="ECO:0000259" key="3">
    <source>
        <dbReference type="Pfam" id="PF04195"/>
    </source>
</evidence>
<dbReference type="InterPro" id="IPR007321">
    <property type="entry name" value="Transposase_28"/>
</dbReference>
<feature type="region of interest" description="Disordered" evidence="2">
    <location>
        <begin position="206"/>
        <end position="421"/>
    </location>
</feature>
<dbReference type="Proteomes" id="UP000000763">
    <property type="component" value="Chromosome 10"/>
</dbReference>
<feature type="coiled-coil region" evidence="1">
    <location>
        <begin position="486"/>
        <end position="520"/>
    </location>
</feature>
<organism evidence="4 5">
    <name type="scientific">Oryza sativa subsp. japonica</name>
    <name type="common">Rice</name>
    <dbReference type="NCBI Taxonomy" id="39947"/>
    <lineage>
        <taxon>Eukaryota</taxon>
        <taxon>Viridiplantae</taxon>
        <taxon>Streptophyta</taxon>
        <taxon>Embryophyta</taxon>
        <taxon>Tracheophyta</taxon>
        <taxon>Spermatophyta</taxon>
        <taxon>Magnoliopsida</taxon>
        <taxon>Liliopsida</taxon>
        <taxon>Poales</taxon>
        <taxon>Poaceae</taxon>
        <taxon>BOP clade</taxon>
        <taxon>Oryzoideae</taxon>
        <taxon>Oryzeae</taxon>
        <taxon>Oryzinae</taxon>
        <taxon>Oryza</taxon>
        <taxon>Oryza sativa</taxon>
    </lineage>
</organism>
<protein>
    <recommendedName>
        <fullName evidence="3">Transposase (putative) gypsy type domain-containing protein</fullName>
    </recommendedName>
</protein>
<reference evidence="5" key="2">
    <citation type="journal article" date="2008" name="Nucleic Acids Res.">
        <title>The rice annotation project database (RAP-DB): 2008 update.</title>
        <authorList>
            <consortium name="The rice annotation project (RAP)"/>
        </authorList>
    </citation>
    <scope>GENOME REANNOTATION</scope>
    <source>
        <strain evidence="5">cv. Nipponbare</strain>
    </source>
</reference>
<dbReference type="PANTHER" id="PTHR33026">
    <property type="entry name" value="OS06G0360600 PROTEIN"/>
    <property type="match status" value="1"/>
</dbReference>
<dbReference type="AlphaFoldDB" id="A0A5S6RAR4"/>
<dbReference type="PANTHER" id="PTHR33026:SF7">
    <property type="entry name" value="OS03G0100275 PROTEIN"/>
    <property type="match status" value="1"/>
</dbReference>
<dbReference type="Pfam" id="PF04195">
    <property type="entry name" value="Transposase_28"/>
    <property type="match status" value="1"/>
</dbReference>
<gene>
    <name evidence="4" type="primary">OSJNBb0036B06.19</name>
</gene>
<feature type="compositionally biased region" description="Basic and acidic residues" evidence="2">
    <location>
        <begin position="304"/>
        <end position="315"/>
    </location>
</feature>
<evidence type="ECO:0000256" key="2">
    <source>
        <dbReference type="SAM" id="MobiDB-lite"/>
    </source>
</evidence>
<sequence>MVAHDVLPAKEIIGWRPAFGEAFPTPDTHEVVVFSHFFYGGFSLPTSRFFRGILEFYGIRLHHLNPNSIVHIANFIHACEAFLALPEYSCLPPVYQDTWNSLPIGEEAAQALALMDRMLNLKEQGLQGEQITRHFIKSQLAPIKERSRTAFEFDGKHDPNREDPESLEFKVMKERMYKIFSNAIVVSYSHLLPVVPYNAFNPPPPEFALMKSDPPIAQRRSSRQPTGQASGGPKIRSDVQPNPTRSTTQLDSRKRKSVLTDDEGHDTKKPGNKKEGAERQPKQANLRKKTSSRPMPKIRKSSRKPYDIDPSRKDSTPTGTKTNPSVGTGPTARDRPSKDQPASVNTQASNETPTGNQSAEANVNAEQELPTRNQLGTTQDEDIPEAEAQAGSPPKKDANADPGSMSPVKVQGPSRPHPEIITGPIIGDEEEVLQIQSAEDSRPPILVKWWDDDMQPQWIVINKQKEDEELYMLKKALGQATRLVNISELERRVKALEKDKAELTKQRDSALKDVEDHKIKSQAQFDVLVNKIKSLEGARDEVANAATPLVQAMFFNNNGPSSFDADEIFDKLRIAPDTYFKNIKEARNMGAGLALAMTKSLYPKIDIEAVDGFADGTSEEAALDLISEAKNAANKIAADVVERFQETDLRPTGSANSDDEKTD</sequence>
<feature type="compositionally biased region" description="Basic and acidic residues" evidence="2">
    <location>
        <begin position="265"/>
        <end position="281"/>
    </location>
</feature>
<accession>A0A5S6RAR4</accession>
<name>A0A5S6RAR4_ORYSJ</name>
<feature type="compositionally biased region" description="Polar residues" evidence="2">
    <location>
        <begin position="239"/>
        <end position="250"/>
    </location>
</feature>
<reference evidence="5" key="1">
    <citation type="journal article" date="2005" name="Nature">
        <title>The map-based sequence of the rice genome.</title>
        <authorList>
            <consortium name="International rice genome sequencing project (IRGSP)"/>
            <person name="Matsumoto T."/>
            <person name="Wu J."/>
            <person name="Kanamori H."/>
            <person name="Katayose Y."/>
            <person name="Fujisawa M."/>
            <person name="Namiki N."/>
            <person name="Mizuno H."/>
            <person name="Yamamoto K."/>
            <person name="Antonio B.A."/>
            <person name="Baba T."/>
            <person name="Sakata K."/>
            <person name="Nagamura Y."/>
            <person name="Aoki H."/>
            <person name="Arikawa K."/>
            <person name="Arita K."/>
            <person name="Bito T."/>
            <person name="Chiden Y."/>
            <person name="Fujitsuka N."/>
            <person name="Fukunaka R."/>
            <person name="Hamada M."/>
            <person name="Harada C."/>
            <person name="Hayashi A."/>
            <person name="Hijishita S."/>
            <person name="Honda M."/>
            <person name="Hosokawa S."/>
            <person name="Ichikawa Y."/>
            <person name="Idonuma A."/>
            <person name="Iijima M."/>
            <person name="Ikeda M."/>
            <person name="Ikeno M."/>
            <person name="Ito K."/>
            <person name="Ito S."/>
            <person name="Ito T."/>
            <person name="Ito Y."/>
            <person name="Ito Y."/>
            <person name="Iwabuchi A."/>
            <person name="Kamiya K."/>
            <person name="Karasawa W."/>
            <person name="Kurita K."/>
            <person name="Katagiri S."/>
            <person name="Kikuta A."/>
            <person name="Kobayashi H."/>
            <person name="Kobayashi N."/>
            <person name="Machita K."/>
            <person name="Maehara T."/>
            <person name="Masukawa M."/>
            <person name="Mizubayashi T."/>
            <person name="Mukai Y."/>
            <person name="Nagasaki H."/>
            <person name="Nagata Y."/>
            <person name="Naito S."/>
            <person name="Nakashima M."/>
            <person name="Nakama Y."/>
            <person name="Nakamichi Y."/>
            <person name="Nakamura M."/>
            <person name="Meguro A."/>
            <person name="Negishi M."/>
            <person name="Ohta I."/>
            <person name="Ohta T."/>
            <person name="Okamoto M."/>
            <person name="Ono N."/>
            <person name="Saji S."/>
            <person name="Sakaguchi M."/>
            <person name="Sakai K."/>
            <person name="Shibata M."/>
            <person name="Shimokawa T."/>
            <person name="Song J."/>
            <person name="Takazaki Y."/>
            <person name="Terasawa K."/>
            <person name="Tsugane M."/>
            <person name="Tsuji K."/>
            <person name="Ueda S."/>
            <person name="Waki K."/>
            <person name="Yamagata H."/>
            <person name="Yamamoto M."/>
            <person name="Yamamoto S."/>
            <person name="Yamane H."/>
            <person name="Yoshiki S."/>
            <person name="Yoshihara R."/>
            <person name="Yukawa K."/>
            <person name="Zhong H."/>
            <person name="Yano M."/>
            <person name="Yuan Q."/>
            <person name="Ouyang S."/>
            <person name="Liu J."/>
            <person name="Jones K.M."/>
            <person name="Gansberger K."/>
            <person name="Moffat K."/>
            <person name="Hill J."/>
            <person name="Bera J."/>
            <person name="Fadrosh D."/>
            <person name="Jin S."/>
            <person name="Johri S."/>
            <person name="Kim M."/>
            <person name="Overton L."/>
            <person name="Reardon M."/>
            <person name="Tsitrin T."/>
            <person name="Vuong H."/>
            <person name="Weaver B."/>
            <person name="Ciecko A."/>
            <person name="Tallon L."/>
            <person name="Jackson J."/>
            <person name="Pai G."/>
            <person name="Aken S.V."/>
            <person name="Utterback T."/>
            <person name="Reidmuller S."/>
            <person name="Feldblyum T."/>
            <person name="Hsiao J."/>
            <person name="Zismann V."/>
            <person name="Iobst S."/>
            <person name="de Vazeille A.R."/>
            <person name="Buell C.R."/>
            <person name="Ying K."/>
            <person name="Li Y."/>
            <person name="Lu T."/>
            <person name="Huang Y."/>
            <person name="Zhao Q."/>
            <person name="Feng Q."/>
            <person name="Zhang L."/>
            <person name="Zhu J."/>
            <person name="Weng Q."/>
            <person name="Mu J."/>
            <person name="Lu Y."/>
            <person name="Fan D."/>
            <person name="Liu Y."/>
            <person name="Guan J."/>
            <person name="Zhang Y."/>
            <person name="Yu S."/>
            <person name="Liu X."/>
            <person name="Zhang Y."/>
            <person name="Hong G."/>
            <person name="Han B."/>
            <person name="Choisne N."/>
            <person name="Demange N."/>
            <person name="Orjeda G."/>
            <person name="Samain S."/>
            <person name="Cattolico L."/>
            <person name="Pelletier E."/>
            <person name="Couloux A."/>
            <person name="Segurens B."/>
            <person name="Wincker P."/>
            <person name="D'Hont A."/>
            <person name="Scarpelli C."/>
            <person name="Weissenbach J."/>
            <person name="Salanoubat M."/>
            <person name="Quetier F."/>
            <person name="Yu Y."/>
            <person name="Kim H.R."/>
            <person name="Rambo T."/>
            <person name="Currie J."/>
            <person name="Collura K."/>
            <person name="Luo M."/>
            <person name="Yang T."/>
            <person name="Ammiraju J.S.S."/>
            <person name="Engler F."/>
            <person name="Soderlund C."/>
            <person name="Wing R.A."/>
            <person name="Palmer L.E."/>
            <person name="de la Bastide M."/>
            <person name="Spiegel L."/>
            <person name="Nascimento L."/>
            <person name="Zutavern T."/>
            <person name="O'Shaughnessy A."/>
            <person name="Dike S."/>
            <person name="Dedhia N."/>
            <person name="Preston R."/>
            <person name="Balija V."/>
            <person name="McCombie W.R."/>
            <person name="Chow T."/>
            <person name="Chen H."/>
            <person name="Chung M."/>
            <person name="Chen C."/>
            <person name="Shaw J."/>
            <person name="Wu H."/>
            <person name="Hsiao K."/>
            <person name="Chao Y."/>
            <person name="Chu M."/>
            <person name="Cheng C."/>
            <person name="Hour A."/>
            <person name="Lee P."/>
            <person name="Lin S."/>
            <person name="Lin Y."/>
            <person name="Liou J."/>
            <person name="Liu S."/>
            <person name="Hsing Y."/>
            <person name="Raghuvanshi S."/>
            <person name="Mohanty A."/>
            <person name="Bharti A.K."/>
            <person name="Gaur A."/>
            <person name="Gupta V."/>
            <person name="Kumar D."/>
            <person name="Ravi V."/>
            <person name="Vij S."/>
            <person name="Kapur A."/>
            <person name="Khurana P."/>
            <person name="Khurana P."/>
            <person name="Khurana J.P."/>
            <person name="Tyagi A.K."/>
            <person name="Gaikwad K."/>
            <person name="Singh A."/>
            <person name="Dalal V."/>
            <person name="Srivastava S."/>
            <person name="Dixit A."/>
            <person name="Pal A.K."/>
            <person name="Ghazi I.A."/>
            <person name="Yadav M."/>
            <person name="Pandit A."/>
            <person name="Bhargava A."/>
            <person name="Sureshbabu K."/>
            <person name="Batra K."/>
            <person name="Sharma T.R."/>
            <person name="Mohapatra T."/>
            <person name="Singh N.K."/>
            <person name="Messing J."/>
            <person name="Nelson A.B."/>
            <person name="Fuks G."/>
            <person name="Kavchok S."/>
            <person name="Keizer G."/>
            <person name="Linton E."/>
            <person name="Llaca V."/>
            <person name="Song R."/>
            <person name="Tanyolac B."/>
            <person name="Young S."/>
            <person name="Ho-Il K."/>
            <person name="Hahn J.H."/>
            <person name="Sangsakoo G."/>
            <person name="Vanavichit A."/>
            <person name="de Mattos Luiz.A.T."/>
            <person name="Zimmer P.D."/>
            <person name="Malone G."/>
            <person name="Dellagostin O."/>
            <person name="de Oliveira A.C."/>
            <person name="Bevan M."/>
            <person name="Bancroft I."/>
            <person name="Minx P."/>
            <person name="Cordum H."/>
            <person name="Wilson R."/>
            <person name="Cheng Z."/>
            <person name="Jin W."/>
            <person name="Jiang J."/>
            <person name="Leong S.A."/>
            <person name="Iwama H."/>
            <person name="Gojobori T."/>
            <person name="Itoh T."/>
            <person name="Niimura Y."/>
            <person name="Fujii Y."/>
            <person name="Habara T."/>
            <person name="Sakai H."/>
            <person name="Sato Y."/>
            <person name="Wilson G."/>
            <person name="Kumar K."/>
            <person name="McCouch S."/>
            <person name="Juretic N."/>
            <person name="Hoen D."/>
            <person name="Wright S."/>
            <person name="Bruskiewich R."/>
            <person name="Bureau T."/>
            <person name="Miyao A."/>
            <person name="Hirochika H."/>
            <person name="Nishikawa T."/>
            <person name="Kadowaki K."/>
            <person name="Sugiura M."/>
            <person name="Burr B."/>
            <person name="Sasaki T."/>
        </authorList>
    </citation>
    <scope>NUCLEOTIDE SEQUENCE [LARGE SCALE GENOMIC DNA]</scope>
    <source>
        <strain evidence="5">cv. Nipponbare</strain>
    </source>
</reference>
<keyword evidence="1" id="KW-0175">Coiled coil</keyword>
<evidence type="ECO:0000256" key="1">
    <source>
        <dbReference type="SAM" id="Coils"/>
    </source>
</evidence>
<feature type="compositionally biased region" description="Polar residues" evidence="2">
    <location>
        <begin position="316"/>
        <end position="328"/>
    </location>
</feature>
<evidence type="ECO:0000313" key="4">
    <source>
        <dbReference type="EMBL" id="AAK92561.1"/>
    </source>
</evidence>
<feature type="compositionally biased region" description="Polar residues" evidence="2">
    <location>
        <begin position="340"/>
        <end position="378"/>
    </location>
</feature>
<feature type="domain" description="Transposase (putative) gypsy type" evidence="3">
    <location>
        <begin position="32"/>
        <end position="86"/>
    </location>
</feature>